<name>A0A8K1D889_9PASS</name>
<dbReference type="EMBL" id="SWJQ01002848">
    <property type="protein sequence ID" value="TRZ06148.1"/>
    <property type="molecule type" value="Genomic_DNA"/>
</dbReference>
<reference evidence="1" key="1">
    <citation type="submission" date="2019-04" db="EMBL/GenBank/DDBJ databases">
        <title>Genome assembly of Zosterops borbonicus 15179.</title>
        <authorList>
            <person name="Leroy T."/>
            <person name="Anselmetti Y."/>
            <person name="Tilak M.-K."/>
            <person name="Nabholz B."/>
        </authorList>
    </citation>
    <scope>NUCLEOTIDE SEQUENCE</scope>
    <source>
        <strain evidence="1">HGM_15179</strain>
        <tissue evidence="1">Muscle</tissue>
    </source>
</reference>
<comment type="caution">
    <text evidence="1">The sequence shown here is derived from an EMBL/GenBank/DDBJ whole genome shotgun (WGS) entry which is preliminary data.</text>
</comment>
<evidence type="ECO:0000313" key="1">
    <source>
        <dbReference type="EMBL" id="TRZ06148.1"/>
    </source>
</evidence>
<proteinExistence type="predicted"/>
<evidence type="ECO:0000313" key="2">
    <source>
        <dbReference type="Proteomes" id="UP000796761"/>
    </source>
</evidence>
<protein>
    <submittedName>
        <fullName evidence="1">Uncharacterized protein</fullName>
    </submittedName>
</protein>
<organism evidence="1 2">
    <name type="scientific">Zosterops borbonicus</name>
    <dbReference type="NCBI Taxonomy" id="364589"/>
    <lineage>
        <taxon>Eukaryota</taxon>
        <taxon>Metazoa</taxon>
        <taxon>Chordata</taxon>
        <taxon>Craniata</taxon>
        <taxon>Vertebrata</taxon>
        <taxon>Euteleostomi</taxon>
        <taxon>Archelosauria</taxon>
        <taxon>Archosauria</taxon>
        <taxon>Dinosauria</taxon>
        <taxon>Saurischia</taxon>
        <taxon>Theropoda</taxon>
        <taxon>Coelurosauria</taxon>
        <taxon>Aves</taxon>
        <taxon>Neognathae</taxon>
        <taxon>Neoaves</taxon>
        <taxon>Telluraves</taxon>
        <taxon>Australaves</taxon>
        <taxon>Passeriformes</taxon>
        <taxon>Sylvioidea</taxon>
        <taxon>Zosteropidae</taxon>
        <taxon>Zosterops</taxon>
    </lineage>
</organism>
<accession>A0A8K1D889</accession>
<dbReference type="AlphaFoldDB" id="A0A8K1D889"/>
<dbReference type="Proteomes" id="UP000796761">
    <property type="component" value="Unassembled WGS sequence"/>
</dbReference>
<keyword evidence="2" id="KW-1185">Reference proteome</keyword>
<sequence length="81" mass="9114">MRPEEQVVGGAVEADSRGVAPIRKKLPIWIFQRQVFQYSFYGMGYIHYNVLPKGEFSGFLDQEDSGCHSLQAPRPSLGNIV</sequence>
<gene>
    <name evidence="1" type="ORF">HGM15179_020959</name>
</gene>